<evidence type="ECO:0000313" key="2">
    <source>
        <dbReference type="Proteomes" id="UP000612899"/>
    </source>
</evidence>
<protein>
    <submittedName>
        <fullName evidence="1">Uncharacterized protein</fullName>
    </submittedName>
</protein>
<comment type="caution">
    <text evidence="1">The sequence shown here is derived from an EMBL/GenBank/DDBJ whole genome shotgun (WGS) entry which is preliminary data.</text>
</comment>
<name>A0A8J3VGJ6_9ACTN</name>
<gene>
    <name evidence="1" type="ORF">Rhe02_35670</name>
</gene>
<dbReference type="Proteomes" id="UP000612899">
    <property type="component" value="Unassembled WGS sequence"/>
</dbReference>
<dbReference type="EMBL" id="BONY01000019">
    <property type="protein sequence ID" value="GIH05500.1"/>
    <property type="molecule type" value="Genomic_DNA"/>
</dbReference>
<keyword evidence="2" id="KW-1185">Reference proteome</keyword>
<organism evidence="1 2">
    <name type="scientific">Rhizocola hellebori</name>
    <dbReference type="NCBI Taxonomy" id="1392758"/>
    <lineage>
        <taxon>Bacteria</taxon>
        <taxon>Bacillati</taxon>
        <taxon>Actinomycetota</taxon>
        <taxon>Actinomycetes</taxon>
        <taxon>Micromonosporales</taxon>
        <taxon>Micromonosporaceae</taxon>
        <taxon>Rhizocola</taxon>
    </lineage>
</organism>
<reference evidence="1" key="1">
    <citation type="submission" date="2021-01" db="EMBL/GenBank/DDBJ databases">
        <title>Whole genome shotgun sequence of Rhizocola hellebori NBRC 109834.</title>
        <authorList>
            <person name="Komaki H."/>
            <person name="Tamura T."/>
        </authorList>
    </citation>
    <scope>NUCLEOTIDE SEQUENCE</scope>
    <source>
        <strain evidence="1">NBRC 109834</strain>
    </source>
</reference>
<sequence>MNDGAAAGLGVLAGAGFAMPSGGLSAGLRAMVVDGIELREQVVVWNGGALWAAPPPGNFGDLTGWECFVNSFHLEDLVPVDVALSEEGEPSIGEVDQVVLLRHGVAFALEICRLVADMEDPIPVRCIVSTNRTNGTFRFHKIRDGQSGVYENLDVYREEKVAVVDFQPAG</sequence>
<accession>A0A8J3VGJ6</accession>
<dbReference type="AlphaFoldDB" id="A0A8J3VGJ6"/>
<proteinExistence type="predicted"/>
<evidence type="ECO:0000313" key="1">
    <source>
        <dbReference type="EMBL" id="GIH05500.1"/>
    </source>
</evidence>